<dbReference type="SUPFAM" id="SSF49899">
    <property type="entry name" value="Concanavalin A-like lectins/glucanases"/>
    <property type="match status" value="1"/>
</dbReference>
<gene>
    <name evidence="2" type="ORF">VMCG_08094</name>
</gene>
<evidence type="ECO:0000313" key="3">
    <source>
        <dbReference type="Proteomes" id="UP000283895"/>
    </source>
</evidence>
<dbReference type="OrthoDB" id="2862635at2759"/>
<accession>A0A423VR91</accession>
<feature type="signal peptide" evidence="1">
    <location>
        <begin position="1"/>
        <end position="16"/>
    </location>
</feature>
<dbReference type="AlphaFoldDB" id="A0A423VR91"/>
<keyword evidence="1" id="KW-0732">Signal</keyword>
<dbReference type="InterPro" id="IPR013320">
    <property type="entry name" value="ConA-like_dom_sf"/>
</dbReference>
<dbReference type="Proteomes" id="UP000283895">
    <property type="component" value="Unassembled WGS sequence"/>
</dbReference>
<dbReference type="GO" id="GO:0006508">
    <property type="term" value="P:proteolysis"/>
    <property type="evidence" value="ECO:0007669"/>
    <property type="project" value="InterPro"/>
</dbReference>
<dbReference type="STRING" id="356882.A0A423VR91"/>
<proteinExistence type="predicted"/>
<dbReference type="InterPro" id="IPR038656">
    <property type="entry name" value="Peptidase_G1_sf"/>
</dbReference>
<feature type="chain" id="PRO_5019415085" evidence="1">
    <location>
        <begin position="17"/>
        <end position="119"/>
    </location>
</feature>
<organism evidence="2 3">
    <name type="scientific">Cytospora schulzeri</name>
    <dbReference type="NCBI Taxonomy" id="448051"/>
    <lineage>
        <taxon>Eukaryota</taxon>
        <taxon>Fungi</taxon>
        <taxon>Dikarya</taxon>
        <taxon>Ascomycota</taxon>
        <taxon>Pezizomycotina</taxon>
        <taxon>Sordariomycetes</taxon>
        <taxon>Sordariomycetidae</taxon>
        <taxon>Diaporthales</taxon>
        <taxon>Cytosporaceae</taxon>
        <taxon>Cytospora</taxon>
    </lineage>
</organism>
<dbReference type="GO" id="GO:0070007">
    <property type="term" value="F:glutamic-type endopeptidase activity"/>
    <property type="evidence" value="ECO:0007669"/>
    <property type="project" value="InterPro"/>
</dbReference>
<reference evidence="2 3" key="1">
    <citation type="submission" date="2015-09" db="EMBL/GenBank/DDBJ databases">
        <title>Host preference determinants of Valsa canker pathogens revealed by comparative genomics.</title>
        <authorList>
            <person name="Yin Z."/>
            <person name="Huang L."/>
        </authorList>
    </citation>
    <scope>NUCLEOTIDE SEQUENCE [LARGE SCALE GENOMIC DNA]</scope>
    <source>
        <strain evidence="2 3">03-1</strain>
    </source>
</reference>
<evidence type="ECO:0000256" key="1">
    <source>
        <dbReference type="SAM" id="SignalP"/>
    </source>
</evidence>
<dbReference type="Gene3D" id="2.60.120.700">
    <property type="entry name" value="Peptidase G1"/>
    <property type="match status" value="1"/>
</dbReference>
<dbReference type="InterPro" id="IPR000250">
    <property type="entry name" value="Peptidase_G1"/>
</dbReference>
<dbReference type="Pfam" id="PF01828">
    <property type="entry name" value="Peptidase_A4"/>
    <property type="match status" value="1"/>
</dbReference>
<comment type="caution">
    <text evidence="2">The sequence shown here is derived from an EMBL/GenBank/DDBJ whole genome shotgun (WGS) entry which is preliminary data.</text>
</comment>
<name>A0A423VR91_9PEZI</name>
<evidence type="ECO:0000313" key="2">
    <source>
        <dbReference type="EMBL" id="ROV93594.1"/>
    </source>
</evidence>
<keyword evidence="3" id="KW-1185">Reference proteome</keyword>
<dbReference type="EMBL" id="LKEA01000044">
    <property type="protein sequence ID" value="ROV93594.1"/>
    <property type="molecule type" value="Genomic_DNA"/>
</dbReference>
<protein>
    <submittedName>
        <fullName evidence="2">Uncharacterized protein</fullName>
    </submittedName>
</protein>
<sequence>MKIIAILNTLITVGLTAPSPVATTRSIARSSESMEHTRSGRFRSPNWAGGIVTGHNITQASRSFEVVTAKIPTEQEAGEKEYTASAWIGMGGLEIHFPEAYCRRNLNLRTCAPGELSRL</sequence>